<reference evidence="1" key="1">
    <citation type="submission" date="2020-04" db="EMBL/GenBank/DDBJ databases">
        <authorList>
            <person name="Chiriac C."/>
            <person name="Salcher M."/>
            <person name="Ghai R."/>
            <person name="Kavagutti S V."/>
        </authorList>
    </citation>
    <scope>NUCLEOTIDE SEQUENCE</scope>
</reference>
<accession>A0A6J5L8T5</accession>
<name>A0A6J5L8T5_9CAUD</name>
<sequence length="385" mass="45308">METTEYYDEYLRYFTLANTQQERCNLGTVAYLESRMGDDLLEHVELYDVVERKFAGFSQIMHDCYHGWTPSHPYWTKMERGIHSRYREVVAKNWTGKHSDFGLAEWLYVFIVHRITGSGINYAVKPSGYHNSILFSLHESKTIEDMVKIIKNYQFPFYTSVGYQFPQFPKPEGDYKKGGDYYLGEFAPRLARDLADFLEKGRGRDLREIGSFMLNWNTRNGLKQYHFQYAAIVADIADWYPRYVNPRSPFYYGSNAKECISYLAINTQKKKQIDFLDDVMERIYEDTNSFPYNAEDVCCDFIRWVENFIKPGVAYDHLDRDAIWSSCRIKDHPFGRQRAMLQLGLVDSFNNMNHHPSDSYVLDMNGMSVADYKRKVNELAYPTTH</sequence>
<protein>
    <recommendedName>
        <fullName evidence="2">Amino acid:DNA transferase domain-containing protein</fullName>
    </recommendedName>
</protein>
<gene>
    <name evidence="1" type="ORF">UFOVP132_37</name>
</gene>
<organism evidence="1">
    <name type="scientific">uncultured Caudovirales phage</name>
    <dbReference type="NCBI Taxonomy" id="2100421"/>
    <lineage>
        <taxon>Viruses</taxon>
        <taxon>Duplodnaviria</taxon>
        <taxon>Heunggongvirae</taxon>
        <taxon>Uroviricota</taxon>
        <taxon>Caudoviricetes</taxon>
        <taxon>Peduoviridae</taxon>
        <taxon>Maltschvirus</taxon>
        <taxon>Maltschvirus maltsch</taxon>
    </lineage>
</organism>
<dbReference type="EMBL" id="LR796247">
    <property type="protein sequence ID" value="CAB4131048.1"/>
    <property type="molecule type" value="Genomic_DNA"/>
</dbReference>
<evidence type="ECO:0000313" key="1">
    <source>
        <dbReference type="EMBL" id="CAB4131048.1"/>
    </source>
</evidence>
<evidence type="ECO:0008006" key="2">
    <source>
        <dbReference type="Google" id="ProtNLM"/>
    </source>
</evidence>
<proteinExistence type="predicted"/>